<organism evidence="2 3">
    <name type="scientific">Methyloceanibacter superfactus</name>
    <dbReference type="NCBI Taxonomy" id="1774969"/>
    <lineage>
        <taxon>Bacteria</taxon>
        <taxon>Pseudomonadati</taxon>
        <taxon>Pseudomonadota</taxon>
        <taxon>Alphaproteobacteria</taxon>
        <taxon>Hyphomicrobiales</taxon>
        <taxon>Hyphomicrobiaceae</taxon>
        <taxon>Methyloceanibacter</taxon>
    </lineage>
</organism>
<dbReference type="STRING" id="1774969.AUC69_01450"/>
<dbReference type="AlphaFoldDB" id="A0A1E3VW86"/>
<sequence>MSIWLVKATWYEDEMEASEQWAVNTATAHDAIKEVATHLRFHPHHVEARLTKEGEVPASDLAPGEARRLSAQ</sequence>
<proteinExistence type="predicted"/>
<reference evidence="2 3" key="1">
    <citation type="journal article" date="2016" name="Environ. Microbiol.">
        <title>New Methyloceanibacter diversity from North Sea sediments includes methanotroph containing solely the soluble methane monooxygenase.</title>
        <authorList>
            <person name="Vekeman B."/>
            <person name="Kerckhof F.M."/>
            <person name="Cremers G."/>
            <person name="de Vos P."/>
            <person name="Vandamme P."/>
            <person name="Boon N."/>
            <person name="Op den Camp H.J."/>
            <person name="Heylen K."/>
        </authorList>
    </citation>
    <scope>NUCLEOTIDE SEQUENCE [LARGE SCALE GENOMIC DNA]</scope>
    <source>
        <strain evidence="2 3">R-67175</strain>
    </source>
</reference>
<name>A0A1E3VW86_9HYPH</name>
<evidence type="ECO:0000256" key="1">
    <source>
        <dbReference type="SAM" id="MobiDB-lite"/>
    </source>
</evidence>
<dbReference type="OrthoDB" id="9893222at2"/>
<dbReference type="RefSeq" id="WP_069441629.1">
    <property type="nucleotide sequence ID" value="NZ_LPWF01000024.1"/>
</dbReference>
<evidence type="ECO:0000313" key="3">
    <source>
        <dbReference type="Proteomes" id="UP000094472"/>
    </source>
</evidence>
<comment type="caution">
    <text evidence="2">The sequence shown here is derived from an EMBL/GenBank/DDBJ whole genome shotgun (WGS) entry which is preliminary data.</text>
</comment>
<dbReference type="Proteomes" id="UP000094472">
    <property type="component" value="Unassembled WGS sequence"/>
</dbReference>
<protein>
    <submittedName>
        <fullName evidence="2">Uncharacterized protein</fullName>
    </submittedName>
</protein>
<gene>
    <name evidence="2" type="ORF">AUC69_01450</name>
</gene>
<accession>A0A1E3VW86</accession>
<dbReference type="EMBL" id="LPWF01000024">
    <property type="protein sequence ID" value="ODR97808.1"/>
    <property type="molecule type" value="Genomic_DNA"/>
</dbReference>
<keyword evidence="3" id="KW-1185">Reference proteome</keyword>
<evidence type="ECO:0000313" key="2">
    <source>
        <dbReference type="EMBL" id="ODR97808.1"/>
    </source>
</evidence>
<feature type="region of interest" description="Disordered" evidence="1">
    <location>
        <begin position="49"/>
        <end position="72"/>
    </location>
</feature>